<dbReference type="RefSeq" id="WP_187257047.1">
    <property type="nucleotide sequence ID" value="NZ_JBHULF010000007.1"/>
</dbReference>
<feature type="domain" description="Polysaccharide pyruvyl transferase" evidence="1">
    <location>
        <begin position="178"/>
        <end position="220"/>
    </location>
</feature>
<keyword evidence="3" id="KW-1185">Reference proteome</keyword>
<evidence type="ECO:0000313" key="3">
    <source>
        <dbReference type="Proteomes" id="UP000765802"/>
    </source>
</evidence>
<proteinExistence type="predicted"/>
<name>A0ABR7M9L1_9BACT</name>
<dbReference type="EMBL" id="MBUA01000023">
    <property type="protein sequence ID" value="MBC6491727.1"/>
    <property type="molecule type" value="Genomic_DNA"/>
</dbReference>
<reference evidence="2 3" key="1">
    <citation type="submission" date="2016-07" db="EMBL/GenBank/DDBJ databases">
        <title>Genome analysis of Flavihumibacter stibioxidans YS-17.</title>
        <authorList>
            <person name="Shi K."/>
            <person name="Han Y."/>
            <person name="Wang G."/>
        </authorList>
    </citation>
    <scope>NUCLEOTIDE SEQUENCE [LARGE SCALE GENOMIC DNA]</scope>
    <source>
        <strain evidence="2 3">YS-17</strain>
    </source>
</reference>
<evidence type="ECO:0000259" key="1">
    <source>
        <dbReference type="Pfam" id="PF04230"/>
    </source>
</evidence>
<protein>
    <recommendedName>
        <fullName evidence="1">Polysaccharide pyruvyl transferase domain-containing protein</fullName>
    </recommendedName>
</protein>
<accession>A0ABR7M9L1</accession>
<organism evidence="2 3">
    <name type="scientific">Flavihumibacter stibioxidans</name>
    <dbReference type="NCBI Taxonomy" id="1834163"/>
    <lineage>
        <taxon>Bacteria</taxon>
        <taxon>Pseudomonadati</taxon>
        <taxon>Bacteroidota</taxon>
        <taxon>Chitinophagia</taxon>
        <taxon>Chitinophagales</taxon>
        <taxon>Chitinophagaceae</taxon>
        <taxon>Flavihumibacter</taxon>
    </lineage>
</organism>
<dbReference type="Pfam" id="PF04230">
    <property type="entry name" value="PS_pyruv_trans"/>
    <property type="match status" value="1"/>
</dbReference>
<comment type="caution">
    <text evidence="2">The sequence shown here is derived from an EMBL/GenBank/DDBJ whole genome shotgun (WGS) entry which is preliminary data.</text>
</comment>
<gene>
    <name evidence="2" type="ORF">BC349_11760</name>
</gene>
<dbReference type="InterPro" id="IPR007345">
    <property type="entry name" value="Polysacch_pyruvyl_Trfase"/>
</dbReference>
<dbReference type="Proteomes" id="UP000765802">
    <property type="component" value="Unassembled WGS sequence"/>
</dbReference>
<sequence>MRVLVAGWFSFEEMGATAGDIMACNVACNWLEKAGADFDVAYAPPFTGGVKWEDTSAVDYSHVLFVCGPFGNGWPITGFLEHFAGCKLIGLNLSMLQNIHEWNPFDILFERDSDQVVRPDISMLSAAPKVPVAGLILAHLQKEYGKRSKHPVANQLFRQLIDKNELAVVPIDTVIAKNEHGLRTPAEIESLIAKMDIVLTTRLHGTVLALKNGVPPIVIDPVEGGAKISGQVKAIGWPLILPVESVNYESLYNAYVYAQTNEARREAIACRDRAVKILHEIEQQFLEALVGQPVINE</sequence>
<evidence type="ECO:0000313" key="2">
    <source>
        <dbReference type="EMBL" id="MBC6491727.1"/>
    </source>
</evidence>